<organism evidence="9 10">
    <name type="scientific">Ladona fulva</name>
    <name type="common">Scarce chaser dragonfly</name>
    <name type="synonym">Libellula fulva</name>
    <dbReference type="NCBI Taxonomy" id="123851"/>
    <lineage>
        <taxon>Eukaryota</taxon>
        <taxon>Metazoa</taxon>
        <taxon>Ecdysozoa</taxon>
        <taxon>Arthropoda</taxon>
        <taxon>Hexapoda</taxon>
        <taxon>Insecta</taxon>
        <taxon>Pterygota</taxon>
        <taxon>Palaeoptera</taxon>
        <taxon>Odonata</taxon>
        <taxon>Epiprocta</taxon>
        <taxon>Anisoptera</taxon>
        <taxon>Libelluloidea</taxon>
        <taxon>Libellulidae</taxon>
        <taxon>Ladona</taxon>
    </lineage>
</organism>
<keyword evidence="5" id="KW-0812">Transmembrane</keyword>
<name>A0A8K0K2N2_LADFU</name>
<gene>
    <name evidence="9" type="ORF">J437_LFUL012459</name>
</gene>
<proteinExistence type="inferred from homology"/>
<reference evidence="9" key="1">
    <citation type="submission" date="2013-04" db="EMBL/GenBank/DDBJ databases">
        <authorList>
            <person name="Qu J."/>
            <person name="Murali S.C."/>
            <person name="Bandaranaike D."/>
            <person name="Bellair M."/>
            <person name="Blankenburg K."/>
            <person name="Chao H."/>
            <person name="Dinh H."/>
            <person name="Doddapaneni H."/>
            <person name="Downs B."/>
            <person name="Dugan-Rocha S."/>
            <person name="Elkadiri S."/>
            <person name="Gnanaolivu R.D."/>
            <person name="Hernandez B."/>
            <person name="Javaid M."/>
            <person name="Jayaseelan J.C."/>
            <person name="Lee S."/>
            <person name="Li M."/>
            <person name="Ming W."/>
            <person name="Munidasa M."/>
            <person name="Muniz J."/>
            <person name="Nguyen L."/>
            <person name="Ongeri F."/>
            <person name="Osuji N."/>
            <person name="Pu L.-L."/>
            <person name="Puazo M."/>
            <person name="Qu C."/>
            <person name="Quiroz J."/>
            <person name="Raj R."/>
            <person name="Weissenberger G."/>
            <person name="Xin Y."/>
            <person name="Zou X."/>
            <person name="Han Y."/>
            <person name="Richards S."/>
            <person name="Worley K."/>
            <person name="Muzny D."/>
            <person name="Gibbs R."/>
        </authorList>
    </citation>
    <scope>NUCLEOTIDE SEQUENCE</scope>
    <source>
        <strain evidence="9">Sampled in the wild</strain>
    </source>
</reference>
<keyword evidence="3 8" id="KW-0328">Glycosyltransferase</keyword>
<comment type="subcellular location">
    <subcellularLocation>
        <location evidence="1">Membrane</location>
        <topology evidence="1">Single-pass membrane protein</topology>
    </subcellularLocation>
</comment>
<dbReference type="Proteomes" id="UP000792457">
    <property type="component" value="Unassembled WGS sequence"/>
</dbReference>
<evidence type="ECO:0000256" key="7">
    <source>
        <dbReference type="ARBA" id="ARBA00023136"/>
    </source>
</evidence>
<evidence type="ECO:0000256" key="8">
    <source>
        <dbReference type="RuleBase" id="RU366017"/>
    </source>
</evidence>
<keyword evidence="4 8" id="KW-0808">Transferase</keyword>
<sequence>MHMIEFIEFHSLLGFEHFTMYNHTVGPAVGCILNLYANKGIVTLLPWSLDMASQREIRTEGLFAALNDCLYRSMHRFRFLALIDLDEFIGSLTARAPAAGAFSFQNAFFYLQWADDEEMTQAQSSHTTRAPGSVTASRSIEDEVLPGLLTQKKTRRRARAHPHKQRSKYICRPERVVEAGNHFVWEFTSGGGGMGIGSGGGSVGAVHVPSEAALLHHYRVCEFGGDDCIRTAASVVDRTAHRFREPLVKRVAARWAEAREACPVPPFIADKGANPHR</sequence>
<accession>A0A8K0K2N2</accession>
<comment type="similarity">
    <text evidence="2 8">Belongs to the glycosyltransferase 92 family.</text>
</comment>
<evidence type="ECO:0000256" key="3">
    <source>
        <dbReference type="ARBA" id="ARBA00022676"/>
    </source>
</evidence>
<dbReference type="PANTHER" id="PTHR21461:SF40">
    <property type="entry name" value="GLYCOSYLTRANSFERASE FAMILY 92 PROTEIN"/>
    <property type="match status" value="1"/>
</dbReference>
<dbReference type="GO" id="GO:0005737">
    <property type="term" value="C:cytoplasm"/>
    <property type="evidence" value="ECO:0007669"/>
    <property type="project" value="TreeGrafter"/>
</dbReference>
<evidence type="ECO:0000256" key="1">
    <source>
        <dbReference type="ARBA" id="ARBA00004167"/>
    </source>
</evidence>
<keyword evidence="6" id="KW-1133">Transmembrane helix</keyword>
<dbReference type="PANTHER" id="PTHR21461">
    <property type="entry name" value="GLYCOSYLTRANSFERASE FAMILY 92 PROTEIN"/>
    <property type="match status" value="1"/>
</dbReference>
<reference evidence="9" key="2">
    <citation type="submission" date="2017-10" db="EMBL/GenBank/DDBJ databases">
        <title>Ladona fulva Genome sequencing and assembly.</title>
        <authorList>
            <person name="Murali S."/>
            <person name="Richards S."/>
            <person name="Bandaranaike D."/>
            <person name="Bellair M."/>
            <person name="Blankenburg K."/>
            <person name="Chao H."/>
            <person name="Dinh H."/>
            <person name="Doddapaneni H."/>
            <person name="Dugan-Rocha S."/>
            <person name="Elkadiri S."/>
            <person name="Gnanaolivu R."/>
            <person name="Hernandez B."/>
            <person name="Skinner E."/>
            <person name="Javaid M."/>
            <person name="Lee S."/>
            <person name="Li M."/>
            <person name="Ming W."/>
            <person name="Munidasa M."/>
            <person name="Muniz J."/>
            <person name="Nguyen L."/>
            <person name="Hughes D."/>
            <person name="Osuji N."/>
            <person name="Pu L.-L."/>
            <person name="Puazo M."/>
            <person name="Qu C."/>
            <person name="Quiroz J."/>
            <person name="Raj R."/>
            <person name="Weissenberger G."/>
            <person name="Xin Y."/>
            <person name="Zou X."/>
            <person name="Han Y."/>
            <person name="Worley K."/>
            <person name="Muzny D."/>
            <person name="Gibbs R."/>
        </authorList>
    </citation>
    <scope>NUCLEOTIDE SEQUENCE</scope>
    <source>
        <strain evidence="9">Sampled in the wild</strain>
    </source>
</reference>
<dbReference type="OrthoDB" id="2526284at2759"/>
<evidence type="ECO:0000256" key="5">
    <source>
        <dbReference type="ARBA" id="ARBA00022692"/>
    </source>
</evidence>
<keyword evidence="7" id="KW-0472">Membrane</keyword>
<dbReference type="Pfam" id="PF01697">
    <property type="entry name" value="Glyco_transf_92"/>
    <property type="match status" value="1"/>
</dbReference>
<keyword evidence="10" id="KW-1185">Reference proteome</keyword>
<dbReference type="GO" id="GO:0016020">
    <property type="term" value="C:membrane"/>
    <property type="evidence" value="ECO:0007669"/>
    <property type="project" value="UniProtKB-SubCell"/>
</dbReference>
<dbReference type="AlphaFoldDB" id="A0A8K0K2N2"/>
<comment type="caution">
    <text evidence="9">The sequence shown here is derived from an EMBL/GenBank/DDBJ whole genome shotgun (WGS) entry which is preliminary data.</text>
</comment>
<dbReference type="EC" id="2.4.1.-" evidence="8"/>
<protein>
    <recommendedName>
        <fullName evidence="8">Glycosyltransferase family 92 protein</fullName>
        <ecNumber evidence="8">2.4.1.-</ecNumber>
    </recommendedName>
</protein>
<evidence type="ECO:0000256" key="4">
    <source>
        <dbReference type="ARBA" id="ARBA00022679"/>
    </source>
</evidence>
<dbReference type="EMBL" id="KZ308271">
    <property type="protein sequence ID" value="KAG8226200.1"/>
    <property type="molecule type" value="Genomic_DNA"/>
</dbReference>
<dbReference type="GO" id="GO:0016757">
    <property type="term" value="F:glycosyltransferase activity"/>
    <property type="evidence" value="ECO:0007669"/>
    <property type="project" value="UniProtKB-UniRule"/>
</dbReference>
<evidence type="ECO:0000313" key="9">
    <source>
        <dbReference type="EMBL" id="KAG8226200.1"/>
    </source>
</evidence>
<evidence type="ECO:0000256" key="6">
    <source>
        <dbReference type="ARBA" id="ARBA00022989"/>
    </source>
</evidence>
<dbReference type="InterPro" id="IPR008166">
    <property type="entry name" value="Glyco_transf_92"/>
</dbReference>
<evidence type="ECO:0000313" key="10">
    <source>
        <dbReference type="Proteomes" id="UP000792457"/>
    </source>
</evidence>
<evidence type="ECO:0000256" key="2">
    <source>
        <dbReference type="ARBA" id="ARBA00007647"/>
    </source>
</evidence>